<dbReference type="EMBL" id="JAQQWK010000006">
    <property type="protein sequence ID" value="KAK8039324.1"/>
    <property type="molecule type" value="Genomic_DNA"/>
</dbReference>
<dbReference type="SMART" id="SM00229">
    <property type="entry name" value="RasGEFN"/>
    <property type="match status" value="1"/>
</dbReference>
<evidence type="ECO:0000259" key="4">
    <source>
        <dbReference type="PROSITE" id="PS50009"/>
    </source>
</evidence>
<feature type="compositionally biased region" description="Basic and acidic residues" evidence="3">
    <location>
        <begin position="1444"/>
        <end position="1455"/>
    </location>
</feature>
<feature type="compositionally biased region" description="Basic and acidic residues" evidence="3">
    <location>
        <begin position="1016"/>
        <end position="1027"/>
    </location>
</feature>
<feature type="domain" description="Ras-GEF" evidence="4">
    <location>
        <begin position="1556"/>
        <end position="1807"/>
    </location>
</feature>
<dbReference type="Pfam" id="PF00617">
    <property type="entry name" value="RasGEF"/>
    <property type="match status" value="1"/>
</dbReference>
<feature type="compositionally biased region" description="Basic and acidic residues" evidence="3">
    <location>
        <begin position="1271"/>
        <end position="1284"/>
    </location>
</feature>
<feature type="region of interest" description="Disordered" evidence="3">
    <location>
        <begin position="607"/>
        <end position="626"/>
    </location>
</feature>
<proteinExistence type="predicted"/>
<dbReference type="InterPro" id="IPR008937">
    <property type="entry name" value="Ras-like_GEF"/>
</dbReference>
<evidence type="ECO:0000256" key="2">
    <source>
        <dbReference type="PROSITE-ProRule" id="PRU00168"/>
    </source>
</evidence>
<feature type="region of interest" description="Disordered" evidence="3">
    <location>
        <begin position="75"/>
        <end position="118"/>
    </location>
</feature>
<accession>A0ABR1SYC3</accession>
<dbReference type="SUPFAM" id="SSF48366">
    <property type="entry name" value="Ras GEF"/>
    <property type="match status" value="1"/>
</dbReference>
<keyword evidence="1 2" id="KW-0344">Guanine-nucleotide releasing factor</keyword>
<feature type="region of interest" description="Disordered" evidence="3">
    <location>
        <begin position="174"/>
        <end position="202"/>
    </location>
</feature>
<feature type="compositionally biased region" description="Basic and acidic residues" evidence="3">
    <location>
        <begin position="1360"/>
        <end position="1376"/>
    </location>
</feature>
<feature type="compositionally biased region" description="Pro residues" evidence="3">
    <location>
        <begin position="188"/>
        <end position="197"/>
    </location>
</feature>
<dbReference type="InterPro" id="IPR036964">
    <property type="entry name" value="RASGEF_cat_dom_sf"/>
</dbReference>
<dbReference type="InterPro" id="IPR000651">
    <property type="entry name" value="Ras-like_Gua-exchang_fac_N"/>
</dbReference>
<dbReference type="Gene3D" id="1.20.870.10">
    <property type="entry name" value="Son of sevenless (SoS) protein Chain: S domain 1"/>
    <property type="match status" value="1"/>
</dbReference>
<feature type="region of interest" description="Disordered" evidence="3">
    <location>
        <begin position="1000"/>
        <end position="1060"/>
    </location>
</feature>
<comment type="caution">
    <text evidence="6">The sequence shown here is derived from an EMBL/GenBank/DDBJ whole genome shotgun (WGS) entry which is preliminary data.</text>
</comment>
<evidence type="ECO:0000313" key="6">
    <source>
        <dbReference type="EMBL" id="KAK8039324.1"/>
    </source>
</evidence>
<organism evidence="6 7">
    <name type="scientific">Apiospora rasikravindrae</name>
    <dbReference type="NCBI Taxonomy" id="990691"/>
    <lineage>
        <taxon>Eukaryota</taxon>
        <taxon>Fungi</taxon>
        <taxon>Dikarya</taxon>
        <taxon>Ascomycota</taxon>
        <taxon>Pezizomycotina</taxon>
        <taxon>Sordariomycetes</taxon>
        <taxon>Xylariomycetidae</taxon>
        <taxon>Amphisphaeriales</taxon>
        <taxon>Apiosporaceae</taxon>
        <taxon>Apiospora</taxon>
    </lineage>
</organism>
<feature type="region of interest" description="Disordered" evidence="3">
    <location>
        <begin position="750"/>
        <end position="776"/>
    </location>
</feature>
<feature type="region of interest" description="Disordered" evidence="3">
    <location>
        <begin position="1341"/>
        <end position="1385"/>
    </location>
</feature>
<dbReference type="InterPro" id="IPR001895">
    <property type="entry name" value="RASGEF_cat_dom"/>
</dbReference>
<reference evidence="6 7" key="1">
    <citation type="submission" date="2023-01" db="EMBL/GenBank/DDBJ databases">
        <title>Analysis of 21 Apiospora genomes using comparative genomics revels a genus with tremendous synthesis potential of carbohydrate active enzymes and secondary metabolites.</title>
        <authorList>
            <person name="Sorensen T."/>
        </authorList>
    </citation>
    <scope>NUCLEOTIDE SEQUENCE [LARGE SCALE GENOMIC DNA]</scope>
    <source>
        <strain evidence="6 7">CBS 33761</strain>
    </source>
</reference>
<feature type="region of interest" description="Disordered" evidence="3">
    <location>
        <begin position="281"/>
        <end position="351"/>
    </location>
</feature>
<dbReference type="Proteomes" id="UP001444661">
    <property type="component" value="Unassembled WGS sequence"/>
</dbReference>
<name>A0ABR1SYC3_9PEZI</name>
<dbReference type="InterPro" id="IPR023578">
    <property type="entry name" value="Ras_GEF_dom_sf"/>
</dbReference>
<dbReference type="CDD" id="cd06224">
    <property type="entry name" value="REM"/>
    <property type="match status" value="1"/>
</dbReference>
<sequence length="1809" mass="199777">MEVVGPRLSLAPIVTRETSVKSQRPPRRNLSTRTERNPKTGMLRDVRDRRSPPRPGDKVVEKGAKIVARLSPINKSKPILPAAERRSGGDETRPMTRREADQGKWDIAPDGGSAGREGRQFTVANVGNNGKIFLRPTIRPANQRYPQPTFVFPPLTPPSTAAGLDNTLAVAPELSRQSSNLSSQPTPLSGPPSPPMTRHPMGLRNLDKQARHRRAVSDTTIPDASLGREDEAGGFKVVITKPQDEQRARTTEDLDDPAPSPMLQISIPSWKLGTPRFTLRGTPLIRGSSYAPTEEGRSSSHSHVNKSHRGDVNSLYPDPLGSRRPSPGPIRMSHYKIPSPTLLTPSSPRFPQPTRATYLSTHLVIEPEMFDGLTFKPDCDDRAIVRYSSTTGAVTAATPPRLVSEITSPCFLDYELLSDFFLTFRSFMEPADLLRMLIARLKWALVRADEIGMVVRVRTFVAIRHWILNYFVDDFVVDYHLRIIFCNLLNDFVDELSHEAPGRKVQLKILAELKKCWRRVCAQYWDGPDFDSNLDADSPIVPGGIAGHRNPDLDPSFWMMDMSMPPQISAMDFTQPEAGTDTNYYNEAIHAGHIDAVLHGGIHPGERPCTPPDQRPSTTLERHTTSPTSIASLDVVSCSFPTKGFKMPDSSSSYALAAHPVEPSSIYNTPDPIAATPRALTGKRVRPQHKRNNSLTDSLRDHDATTTEKVLYKNAEFLLTLPYAGSLVRGNLMPPGQAFVDIHPVKSATSRETTVFDPPQPQQPSADKGAASAMSGAGMRKLLTSVRKALSHKTPETSPTQGSFVSLATIGPRGVTENRIPGTAVVPQSRLTRIGGFHPAVRIDMLGAEIAEDFKKAVREDSAAGNSNELLPNDFPTKLSADGIEYSAAHLDSSFELQPASRSRILSDTAITQGSKSIVIVDGTAPEDYHAMTGALGLPHSESVDGFSEHYLHSGADPTPPTTPPDKAAEGNPRRSSTILSPQALRFSFSEDPLPPFVPDLATLGAGRRSTIGTDTESRAHERRSMDMDAATQSATSSLLPPLSSFRGHKRQQSSRSYRSRGSIVHRRWASFQSIIPQSTVKSFDATTVYTEESGPPESVPSLPPPLRVLRRRPGGDLRGVQNVADLDAPIHRTRSVGSLTTYSESMRSSYLRSPVTESGDFFDVVSSDFSQRRGEVFSLGAMAEKPHKRQVSMFSTHSSKPVMRPSFEAEAKKLAEIPDDDGDCGVESALAKLEGKYEKRPSRLIIKPRKFVASAVGEVSPESPVSNESQVDHFTPEKRRNRRQHVDVAGDDVVSMLSEAMGEGHDEARTTLEVPRSEARSFLSDRSRESYNSVPLLHRGLTDDGHSKTTTQEWANHSILRDSTDDLTPRDEKPRGGFPENLSYEMVEKTKSMEELKQQDDATREQSFLNVGDDEDSDLSSELSFENSETDEFGVKPALQSPQHEDVDKADARSATHSLATSEGGQRSLYVSDVHRQISPEAPNVPELHEHQLWPSKQMPPTPDTTPTTAHHQPHQDSFDDAAGGKHIPMRNLSALENRASGKYATHLPFILAFSSDILAQQFTLIEKDALNEVDWKELVDMRWKNTYTDSRSWVDFLRNSDARGVEVVIARFNIMVKWVVSETVLTQDLEERARCLIKYIHIAAHCRKYRNFATMSQIAVALTSNEVARLSKTWALVPASDMKTMQDLESLISPTKNFYNLRAEMEGGATTAETGCIPFVGIYTHDLLFNSQRPSEIASSPTTAPLVNFERCRIAASVVKTLLRLLEASTLYDFQPIEGITERCLWMSALNDDEIRKQSQSIEPSLA</sequence>
<feature type="compositionally biased region" description="Basic and acidic residues" evidence="3">
    <location>
        <begin position="83"/>
        <end position="104"/>
    </location>
</feature>
<feature type="domain" description="N-terminal Ras-GEF" evidence="5">
    <location>
        <begin position="390"/>
        <end position="517"/>
    </location>
</feature>
<dbReference type="PANTHER" id="PTHR23113:SF363">
    <property type="entry name" value="PROTEIN SON OF SEVENLESS"/>
    <property type="match status" value="1"/>
</dbReference>
<evidence type="ECO:0000256" key="3">
    <source>
        <dbReference type="SAM" id="MobiDB-lite"/>
    </source>
</evidence>
<feature type="region of interest" description="Disordered" evidence="3">
    <location>
        <begin position="1498"/>
        <end position="1517"/>
    </location>
</feature>
<feature type="compositionally biased region" description="Polar residues" evidence="3">
    <location>
        <begin position="615"/>
        <end position="626"/>
    </location>
</feature>
<evidence type="ECO:0000259" key="5">
    <source>
        <dbReference type="PROSITE" id="PS50212"/>
    </source>
</evidence>
<gene>
    <name evidence="6" type="ORF">PG993_007735</name>
</gene>
<evidence type="ECO:0000313" key="7">
    <source>
        <dbReference type="Proteomes" id="UP001444661"/>
    </source>
</evidence>
<protein>
    <submittedName>
        <fullName evidence="6">Guanine nucleotide exchange factor LTE1</fullName>
    </submittedName>
</protein>
<feature type="region of interest" description="Disordered" evidence="3">
    <location>
        <begin position="1410"/>
        <end position="1469"/>
    </location>
</feature>
<feature type="compositionally biased region" description="Low complexity" evidence="3">
    <location>
        <begin position="1261"/>
        <end position="1270"/>
    </location>
</feature>
<dbReference type="SMART" id="SM00147">
    <property type="entry name" value="RasGEF"/>
    <property type="match status" value="1"/>
</dbReference>
<feature type="compositionally biased region" description="Basic and acidic residues" evidence="3">
    <location>
        <begin position="33"/>
        <end position="61"/>
    </location>
</feature>
<dbReference type="PROSITE" id="PS50009">
    <property type="entry name" value="RASGEF_CAT"/>
    <property type="match status" value="1"/>
</dbReference>
<evidence type="ECO:0000256" key="1">
    <source>
        <dbReference type="ARBA" id="ARBA00022658"/>
    </source>
</evidence>
<feature type="region of interest" description="Disordered" evidence="3">
    <location>
        <begin position="241"/>
        <end position="265"/>
    </location>
</feature>
<feature type="compositionally biased region" description="Low complexity" evidence="3">
    <location>
        <begin position="338"/>
        <end position="347"/>
    </location>
</feature>
<dbReference type="Pfam" id="PF00618">
    <property type="entry name" value="RasGEF_N"/>
    <property type="match status" value="1"/>
</dbReference>
<keyword evidence="7" id="KW-1185">Reference proteome</keyword>
<feature type="region of interest" description="Disordered" evidence="3">
    <location>
        <begin position="1261"/>
        <end position="1284"/>
    </location>
</feature>
<feature type="region of interest" description="Disordered" evidence="3">
    <location>
        <begin position="940"/>
        <end position="977"/>
    </location>
</feature>
<feature type="compositionally biased region" description="Polar residues" evidence="3">
    <location>
        <begin position="1456"/>
        <end position="1466"/>
    </location>
</feature>
<dbReference type="PANTHER" id="PTHR23113">
    <property type="entry name" value="GUANINE NUCLEOTIDE EXCHANGE FACTOR"/>
    <property type="match status" value="1"/>
</dbReference>
<dbReference type="PROSITE" id="PS50212">
    <property type="entry name" value="RASGEF_NTER"/>
    <property type="match status" value="1"/>
</dbReference>
<dbReference type="Gene3D" id="1.10.840.10">
    <property type="entry name" value="Ras guanine-nucleotide exchange factors catalytic domain"/>
    <property type="match status" value="1"/>
</dbReference>
<feature type="region of interest" description="Disordered" evidence="3">
    <location>
        <begin position="1"/>
        <end position="61"/>
    </location>
</feature>
<feature type="compositionally biased region" description="Basic and acidic residues" evidence="3">
    <location>
        <begin position="242"/>
        <end position="252"/>
    </location>
</feature>